<gene>
    <name evidence="2" type="ORF">CLV42_12247</name>
</gene>
<comment type="caution">
    <text evidence="2">The sequence shown here is derived from an EMBL/GenBank/DDBJ whole genome shotgun (WGS) entry which is preliminary data.</text>
</comment>
<evidence type="ECO:0000313" key="2">
    <source>
        <dbReference type="EMBL" id="PSL22421.1"/>
    </source>
</evidence>
<evidence type="ECO:0000313" key="3">
    <source>
        <dbReference type="Proteomes" id="UP000240978"/>
    </source>
</evidence>
<dbReference type="InterPro" id="IPR044862">
    <property type="entry name" value="Pro_4_hyd_alph_FE2OG_OXY"/>
</dbReference>
<dbReference type="Gene3D" id="2.60.120.620">
    <property type="entry name" value="q2cbj1_9rhob like domain"/>
    <property type="match status" value="1"/>
</dbReference>
<name>A0A2P8FL32_9BACT</name>
<dbReference type="Pfam" id="PF13640">
    <property type="entry name" value="2OG-FeII_Oxy_3"/>
    <property type="match status" value="1"/>
</dbReference>
<dbReference type="AlphaFoldDB" id="A0A2P8FL32"/>
<evidence type="ECO:0000259" key="1">
    <source>
        <dbReference type="Pfam" id="PF13640"/>
    </source>
</evidence>
<accession>A0A2P8FL32</accession>
<dbReference type="Proteomes" id="UP000240978">
    <property type="component" value="Unassembled WGS sequence"/>
</dbReference>
<organism evidence="2 3">
    <name type="scientific">Chitinophaga ginsengisoli</name>
    <dbReference type="NCBI Taxonomy" id="363837"/>
    <lineage>
        <taxon>Bacteria</taxon>
        <taxon>Pseudomonadati</taxon>
        <taxon>Bacteroidota</taxon>
        <taxon>Chitinophagia</taxon>
        <taxon>Chitinophagales</taxon>
        <taxon>Chitinophagaceae</taxon>
        <taxon>Chitinophaga</taxon>
    </lineage>
</organism>
<protein>
    <submittedName>
        <fullName evidence="2">2-oxoglutarate-Fe(II)-dependent oxygenase superfamily protein</fullName>
    </submittedName>
</protein>
<sequence>MNCRIGGIVLTNVTYHSMNYYIPDVPTLQTLASSNKQRYAEGNPFPHIYLDNVFPEEALNNVLDEFPGANGAHWQRYSNAQELKLALKDESNYGAFTRHFIYSLNSRPFLNFLEELTGIRGLIPDPYLEGGGLHQIVRGGLLKIHADFNKHPITNLDRRLNVLIYLNKDWEESYGGHFELWDRNMEKAEVKILPLFNRMAIFSTTSYSYHGHPDALNCPEDRTRKSIALYYYTNGRPEEEIDPTLGSHTTLFKIRRHRTEDFKKGIRLGLKDFVPPVLMHAYNKLRS</sequence>
<keyword evidence="3" id="KW-1185">Reference proteome</keyword>
<dbReference type="EMBL" id="PYGK01000022">
    <property type="protein sequence ID" value="PSL22421.1"/>
    <property type="molecule type" value="Genomic_DNA"/>
</dbReference>
<proteinExistence type="predicted"/>
<feature type="domain" description="Prolyl 4-hydroxylase alpha subunit Fe(2+) 2OG dioxygenase" evidence="1">
    <location>
        <begin position="134"/>
        <end position="232"/>
    </location>
</feature>
<reference evidence="2 3" key="1">
    <citation type="submission" date="2018-03" db="EMBL/GenBank/DDBJ databases">
        <title>Genomic Encyclopedia of Archaeal and Bacterial Type Strains, Phase II (KMG-II): from individual species to whole genera.</title>
        <authorList>
            <person name="Goeker M."/>
        </authorList>
    </citation>
    <scope>NUCLEOTIDE SEQUENCE [LARGE SCALE GENOMIC DNA]</scope>
    <source>
        <strain evidence="2 3">DSM 18107</strain>
    </source>
</reference>